<evidence type="ECO:0000313" key="1">
    <source>
        <dbReference type="EMBL" id="QES29176.1"/>
    </source>
</evidence>
<dbReference type="Proteomes" id="UP000323046">
    <property type="component" value="Chromosome"/>
</dbReference>
<dbReference type="EMBL" id="CP029193">
    <property type="protein sequence ID" value="QES29176.1"/>
    <property type="molecule type" value="Genomic_DNA"/>
</dbReference>
<keyword evidence="2" id="KW-1185">Reference proteome</keyword>
<accession>A0A5P2BFM0</accession>
<gene>
    <name evidence="1" type="ORF">DEJ47_24520</name>
</gene>
<protein>
    <submittedName>
        <fullName evidence="1">Uncharacterized protein</fullName>
    </submittedName>
</protein>
<reference evidence="1 2" key="1">
    <citation type="submission" date="2018-05" db="EMBL/GenBank/DDBJ databases">
        <title>Streptomyces venezuelae.</title>
        <authorList>
            <person name="Kim W."/>
            <person name="Lee N."/>
            <person name="Cho B.-K."/>
        </authorList>
    </citation>
    <scope>NUCLEOTIDE SEQUENCE [LARGE SCALE GENOMIC DNA]</scope>
    <source>
        <strain evidence="1 2">ATCC 14583</strain>
    </source>
</reference>
<proteinExistence type="predicted"/>
<sequence>MEEQREATTVLAHSGEAWREAGVQRITEGGAVLCVDADAFEFHLTLSLDYTERDFQWGVAQAAALDLALIPETEEEAELIGDGPDFVRIHLVPTWTNQKEPPIWP</sequence>
<organism evidence="1 2">
    <name type="scientific">Streptomyces venezuelae</name>
    <dbReference type="NCBI Taxonomy" id="54571"/>
    <lineage>
        <taxon>Bacteria</taxon>
        <taxon>Bacillati</taxon>
        <taxon>Actinomycetota</taxon>
        <taxon>Actinomycetes</taxon>
        <taxon>Kitasatosporales</taxon>
        <taxon>Streptomycetaceae</taxon>
        <taxon>Streptomyces</taxon>
    </lineage>
</organism>
<dbReference type="RefSeq" id="WP_150171668.1">
    <property type="nucleotide sequence ID" value="NZ_CP029193.1"/>
</dbReference>
<dbReference type="AlphaFoldDB" id="A0A5P2BFM0"/>
<evidence type="ECO:0000313" key="2">
    <source>
        <dbReference type="Proteomes" id="UP000323046"/>
    </source>
</evidence>
<name>A0A5P2BFM0_STRVZ</name>